<dbReference type="GO" id="GO:0003681">
    <property type="term" value="F:bent DNA binding"/>
    <property type="evidence" value="ECO:0007669"/>
    <property type="project" value="TreeGrafter"/>
</dbReference>
<dbReference type="GO" id="GO:0042795">
    <property type="term" value="P:snRNA transcription by RNA polymerase II"/>
    <property type="evidence" value="ECO:0007669"/>
    <property type="project" value="TreeGrafter"/>
</dbReference>
<protein>
    <recommendedName>
        <fullName evidence="9">snRNA-activating protein complex subunit 3</fullName>
    </recommendedName>
</protein>
<proteinExistence type="inferred from homology"/>
<dbReference type="PANTHER" id="PTHR13421">
    <property type="entry name" value="SNRNA-ACTIVATING PROTEIN COMPLEX SUBUNIT 3"/>
    <property type="match status" value="1"/>
</dbReference>
<evidence type="ECO:0000313" key="8">
    <source>
        <dbReference type="Proteomes" id="UP000244811"/>
    </source>
</evidence>
<evidence type="ECO:0000256" key="2">
    <source>
        <dbReference type="ARBA" id="ARBA00010410"/>
    </source>
</evidence>
<dbReference type="InterPro" id="IPR022042">
    <property type="entry name" value="snRNA-activating_su3"/>
</dbReference>
<evidence type="ECO:0000256" key="3">
    <source>
        <dbReference type="ARBA" id="ARBA00023015"/>
    </source>
</evidence>
<keyword evidence="6" id="KW-0539">Nucleus</keyword>
<keyword evidence="3" id="KW-0805">Transcription regulation</keyword>
<evidence type="ECO:0000313" key="7">
    <source>
        <dbReference type="EMBL" id="UKK02349.1"/>
    </source>
</evidence>
<dbReference type="Pfam" id="PF12251">
    <property type="entry name" value="SNAPC3"/>
    <property type="match status" value="1"/>
</dbReference>
<dbReference type="GO" id="GO:0019185">
    <property type="term" value="C:snRNA-activating protein complex"/>
    <property type="evidence" value="ECO:0007669"/>
    <property type="project" value="TreeGrafter"/>
</dbReference>
<dbReference type="GO" id="GO:0005634">
    <property type="term" value="C:nucleus"/>
    <property type="evidence" value="ECO:0007669"/>
    <property type="project" value="UniProtKB-SubCell"/>
</dbReference>
<gene>
    <name evidence="7" type="ORF">MACK_001708</name>
</gene>
<dbReference type="GO" id="GO:0042796">
    <property type="term" value="P:snRNA transcription by RNA polymerase III"/>
    <property type="evidence" value="ECO:0007669"/>
    <property type="project" value="TreeGrafter"/>
</dbReference>
<dbReference type="PANTHER" id="PTHR13421:SF16">
    <property type="entry name" value="SNRNA-ACTIVATING PROTEIN COMPLEX SUBUNIT 3"/>
    <property type="match status" value="1"/>
</dbReference>
<keyword evidence="5" id="KW-0804">Transcription</keyword>
<sequence length="477" mass="54671">MDKDSPRNTQLTKFKTIPHINITDLLPLHDVIIVKSQSDVKTRKKRRTSRRNFVNEVESDSDDASIIDLDDTLNSEFPQTSVTPREFTVKFNKILAYMDELSELAAGIEIENSKSESSEFESLTPEKINRLKVYASLNRILYRHLRIPTIHEIITVATNMNMKEAESCGFKFNIDVDYDDNPWSELNLFNFFKHRVPLHTYRLVSGTVKFTSPIIAKQIHSHLLMSGPKCTTSALMFHKRSTETYFRNNVDTNAEIVDDNESIVTLSYYHNVRGHKYKEFDVLSSQTLAHLTDSFRCSSQIISEDFDLGVKGSCYFINGVLYPDLRDGACDYSENLLEFYATCKPGVLKSDVPVRQDAAVLNNLDLRLYDSGYFLHHGDCEHRFTVTNVRMFDRTRDCPIVKCYPLCTFTPNKNKLDCQICTTNEATKTVFNSLLLPNNPSHLCSDCYGHVRSIKLGSDVYFDNKLTPSIAIEYNQD</sequence>
<evidence type="ECO:0000256" key="6">
    <source>
        <dbReference type="ARBA" id="ARBA00023242"/>
    </source>
</evidence>
<dbReference type="AlphaFoldDB" id="A0A976MCY7"/>
<reference evidence="7" key="1">
    <citation type="submission" date="2022-07" db="EMBL/GenBank/DDBJ databases">
        <title>Evaluation of T. orientalis genome assembly methods using nanopore sequencing and analysis of variation between genomes.</title>
        <authorList>
            <person name="Yam J."/>
            <person name="Micallef M.L."/>
            <person name="Liu M."/>
            <person name="Djordjevic S.P."/>
            <person name="Bogema D.R."/>
            <person name="Jenkins C."/>
        </authorList>
    </citation>
    <scope>NUCLEOTIDE SEQUENCE</scope>
    <source>
        <strain evidence="7">Goon Nure</strain>
    </source>
</reference>
<dbReference type="GO" id="GO:0001006">
    <property type="term" value="F:RNA polymerase III type 3 promoter sequence-specific DNA binding"/>
    <property type="evidence" value="ECO:0007669"/>
    <property type="project" value="TreeGrafter"/>
</dbReference>
<comment type="similarity">
    <text evidence="2">Belongs to the SNAPC3/SRD2 family.</text>
</comment>
<dbReference type="GO" id="GO:0001046">
    <property type="term" value="F:core promoter sequence-specific DNA binding"/>
    <property type="evidence" value="ECO:0007669"/>
    <property type="project" value="TreeGrafter"/>
</dbReference>
<evidence type="ECO:0000256" key="5">
    <source>
        <dbReference type="ARBA" id="ARBA00023163"/>
    </source>
</evidence>
<dbReference type="GO" id="GO:0000978">
    <property type="term" value="F:RNA polymerase II cis-regulatory region sequence-specific DNA binding"/>
    <property type="evidence" value="ECO:0007669"/>
    <property type="project" value="TreeGrafter"/>
</dbReference>
<dbReference type="EMBL" id="CP056071">
    <property type="protein sequence ID" value="UKK02349.1"/>
    <property type="molecule type" value="Genomic_DNA"/>
</dbReference>
<keyword evidence="4" id="KW-0238">DNA-binding</keyword>
<evidence type="ECO:0000256" key="4">
    <source>
        <dbReference type="ARBA" id="ARBA00023125"/>
    </source>
</evidence>
<name>A0A976MCY7_THEOR</name>
<comment type="subcellular location">
    <subcellularLocation>
        <location evidence="1">Nucleus</location>
    </subcellularLocation>
</comment>
<evidence type="ECO:0008006" key="9">
    <source>
        <dbReference type="Google" id="ProtNLM"/>
    </source>
</evidence>
<accession>A0A976MCY7</accession>
<evidence type="ECO:0000256" key="1">
    <source>
        <dbReference type="ARBA" id="ARBA00004123"/>
    </source>
</evidence>
<dbReference type="Proteomes" id="UP000244811">
    <property type="component" value="Chromosome 2"/>
</dbReference>
<organism evidence="7 8">
    <name type="scientific">Theileria orientalis</name>
    <dbReference type="NCBI Taxonomy" id="68886"/>
    <lineage>
        <taxon>Eukaryota</taxon>
        <taxon>Sar</taxon>
        <taxon>Alveolata</taxon>
        <taxon>Apicomplexa</taxon>
        <taxon>Aconoidasida</taxon>
        <taxon>Piroplasmida</taxon>
        <taxon>Theileriidae</taxon>
        <taxon>Theileria</taxon>
    </lineage>
</organism>